<dbReference type="InterPro" id="IPR028000">
    <property type="entry name" value="Pma1"/>
</dbReference>
<gene>
    <name evidence="4" type="ORF">NEMBOFW57_002958</name>
</gene>
<dbReference type="Proteomes" id="UP001197093">
    <property type="component" value="Unassembled WGS sequence"/>
</dbReference>
<keyword evidence="2" id="KW-1133">Transmembrane helix</keyword>
<name>A0AAD4F8Z8_9PEZI</name>
<accession>A0AAD4F8Z8</accession>
<evidence type="ECO:0000313" key="4">
    <source>
        <dbReference type="EMBL" id="KAG7292913.1"/>
    </source>
</evidence>
<feature type="chain" id="PRO_5042128947" evidence="3">
    <location>
        <begin position="22"/>
        <end position="313"/>
    </location>
</feature>
<proteinExistence type="predicted"/>
<dbReference type="AlphaFoldDB" id="A0AAD4F8Z8"/>
<evidence type="ECO:0000256" key="2">
    <source>
        <dbReference type="SAM" id="Phobius"/>
    </source>
</evidence>
<keyword evidence="2" id="KW-0472">Membrane</keyword>
<keyword evidence="3" id="KW-0732">Signal</keyword>
<keyword evidence="2" id="KW-0812">Transmembrane</keyword>
<sequence length="313" mass="33812">MLTSNLLRSAAWLLLLGTASASPAPVDANAAKTATLSSTSTLPADATGALVTASTGAAKPAATKNADVAACDSANAEFKPFCLPKNNEVFYPDSTHSVIWDPAFFPGKNGTLIKIIGFYTNNETVIPTKGPPKGEEEAFASDHIAAGWGYYQWKLSKSLLQAQSADLVNITLRIVALEKDGLAEWYTGPTVTLRYKPKKEKPPKPQKATDEHALYIALPTVFGVCLLVVAAIFFSNRQTRTIEIGDLVNRARKSSSRRKGLGGLSKKDRAKNKEQNIRLMERNADSDEEAGWDEGWGESASTTGGRRVDRKRV</sequence>
<dbReference type="Pfam" id="PF14610">
    <property type="entry name" value="Psg1"/>
    <property type="match status" value="1"/>
</dbReference>
<keyword evidence="5" id="KW-1185">Reference proteome</keyword>
<feature type="region of interest" description="Disordered" evidence="1">
    <location>
        <begin position="255"/>
        <end position="313"/>
    </location>
</feature>
<evidence type="ECO:0000313" key="5">
    <source>
        <dbReference type="Proteomes" id="UP001197093"/>
    </source>
</evidence>
<feature type="transmembrane region" description="Helical" evidence="2">
    <location>
        <begin position="213"/>
        <end position="234"/>
    </location>
</feature>
<feature type="compositionally biased region" description="Basic and acidic residues" evidence="1">
    <location>
        <begin position="265"/>
        <end position="285"/>
    </location>
</feature>
<feature type="signal peptide" evidence="3">
    <location>
        <begin position="1"/>
        <end position="21"/>
    </location>
</feature>
<evidence type="ECO:0000256" key="1">
    <source>
        <dbReference type="SAM" id="MobiDB-lite"/>
    </source>
</evidence>
<organism evidence="4 5">
    <name type="scientific">Staphylotrichum longicolle</name>
    <dbReference type="NCBI Taxonomy" id="669026"/>
    <lineage>
        <taxon>Eukaryota</taxon>
        <taxon>Fungi</taxon>
        <taxon>Dikarya</taxon>
        <taxon>Ascomycota</taxon>
        <taxon>Pezizomycotina</taxon>
        <taxon>Sordariomycetes</taxon>
        <taxon>Sordariomycetidae</taxon>
        <taxon>Sordariales</taxon>
        <taxon>Chaetomiaceae</taxon>
        <taxon>Staphylotrichum</taxon>
    </lineage>
</organism>
<dbReference type="EMBL" id="JAHCVI010000001">
    <property type="protein sequence ID" value="KAG7292913.1"/>
    <property type="molecule type" value="Genomic_DNA"/>
</dbReference>
<reference evidence="4" key="1">
    <citation type="submission" date="2023-02" db="EMBL/GenBank/DDBJ databases">
        <authorList>
            <person name="Palmer J.M."/>
        </authorList>
    </citation>
    <scope>NUCLEOTIDE SEQUENCE</scope>
    <source>
        <strain evidence="4">FW57</strain>
    </source>
</reference>
<protein>
    <submittedName>
        <fullName evidence="4">Uncharacterized protein</fullName>
    </submittedName>
</protein>
<comment type="caution">
    <text evidence="4">The sequence shown here is derived from an EMBL/GenBank/DDBJ whole genome shotgun (WGS) entry which is preliminary data.</text>
</comment>
<feature type="compositionally biased region" description="Acidic residues" evidence="1">
    <location>
        <begin position="286"/>
        <end position="296"/>
    </location>
</feature>
<evidence type="ECO:0000256" key="3">
    <source>
        <dbReference type="SAM" id="SignalP"/>
    </source>
</evidence>